<protein>
    <recommendedName>
        <fullName evidence="12">Radical SAM core domain-containing protein</fullName>
    </recommendedName>
</protein>
<evidence type="ECO:0000256" key="3">
    <source>
        <dbReference type="ARBA" id="ARBA00022485"/>
    </source>
</evidence>
<dbReference type="AlphaFoldDB" id="A0A0G4G3K1"/>
<dbReference type="GO" id="GO:0030488">
    <property type="term" value="P:tRNA methylation"/>
    <property type="evidence" value="ECO:0007669"/>
    <property type="project" value="TreeGrafter"/>
</dbReference>
<sequence>MIAALWVVALSQPVHDIVRTGFLVQNRRRVNRAPSIRGDGETPRVTVVEAEGAVLKEVRPSISAGFADELLNSSFVNLSELCGGTTRARMIWDCVRDGVQPLGLQGDGESHGDGTVLPSFVSRETRQKLGLHFGGMDFSLTQRGEKVSGCGTRKLLTEFRDGLQVETVLIPSDDKTTVCVSSQVGCSRGCIFCSTGRMGLLRNLSSGEILCQIFQAQKRRRETGMPRLERVVFMGMGEPMNNPKNVREAIEALVDEKRFKFSKRKVTLSTVGVSPASIRQLVDFPCVLAWSLHAASDEKRQLLVPTTRHGVSELSGAFLEVMEARKHLKGSLRLLMVEVALMAGLNDGEEDARLLASVLSPVKDRVLVNLIPYNDTGAEGLRRSSEESVRRFQRALWAEGLRASVRVTRGDEESAACGQLATGSGGSKKREIIHSRRTRGGREETISAPKTGDAAGDLRMRRVRGPRSRAFVRTSEMFISVGTLKTSTRWSSARLVAARTGQGCRFFWW</sequence>
<evidence type="ECO:0000256" key="9">
    <source>
        <dbReference type="ARBA" id="ARBA00023004"/>
    </source>
</evidence>
<evidence type="ECO:0000256" key="7">
    <source>
        <dbReference type="ARBA" id="ARBA00022691"/>
    </source>
</evidence>
<dbReference type="SFLD" id="SFLDF00275">
    <property type="entry name" value="adenosine_C2_methyltransferase"/>
    <property type="match status" value="1"/>
</dbReference>
<dbReference type="PhylomeDB" id="A0A0G4G3K1"/>
<evidence type="ECO:0000256" key="2">
    <source>
        <dbReference type="ARBA" id="ARBA00004496"/>
    </source>
</evidence>
<dbReference type="GO" id="GO:0046872">
    <property type="term" value="F:metal ion binding"/>
    <property type="evidence" value="ECO:0007669"/>
    <property type="project" value="UniProtKB-KW"/>
</dbReference>
<dbReference type="CDD" id="cd01335">
    <property type="entry name" value="Radical_SAM"/>
    <property type="match status" value="1"/>
</dbReference>
<feature type="compositionally biased region" description="Basic and acidic residues" evidence="11">
    <location>
        <begin position="428"/>
        <end position="445"/>
    </location>
</feature>
<dbReference type="GO" id="GO:0051539">
    <property type="term" value="F:4 iron, 4 sulfur cluster binding"/>
    <property type="evidence" value="ECO:0007669"/>
    <property type="project" value="UniProtKB-KW"/>
</dbReference>
<dbReference type="InterPro" id="IPR013785">
    <property type="entry name" value="Aldolase_TIM"/>
</dbReference>
<evidence type="ECO:0000256" key="1">
    <source>
        <dbReference type="ARBA" id="ARBA00001966"/>
    </source>
</evidence>
<dbReference type="GO" id="GO:0008173">
    <property type="term" value="F:RNA methyltransferase activity"/>
    <property type="evidence" value="ECO:0007669"/>
    <property type="project" value="InterPro"/>
</dbReference>
<evidence type="ECO:0000256" key="4">
    <source>
        <dbReference type="ARBA" id="ARBA00022490"/>
    </source>
</evidence>
<dbReference type="PROSITE" id="PS51918">
    <property type="entry name" value="RADICAL_SAM"/>
    <property type="match status" value="1"/>
</dbReference>
<evidence type="ECO:0000256" key="5">
    <source>
        <dbReference type="ARBA" id="ARBA00022603"/>
    </source>
</evidence>
<dbReference type="InterPro" id="IPR040072">
    <property type="entry name" value="Methyltransferase_A"/>
</dbReference>
<dbReference type="PANTHER" id="PTHR30544">
    <property type="entry name" value="23S RRNA METHYLTRANSFERASE"/>
    <property type="match status" value="1"/>
</dbReference>
<gene>
    <name evidence="13" type="ORF">Cvel_20065</name>
</gene>
<feature type="domain" description="Radical SAM core" evidence="12">
    <location>
        <begin position="172"/>
        <end position="411"/>
    </location>
</feature>
<keyword evidence="10" id="KW-0411">Iron-sulfur</keyword>
<evidence type="ECO:0000259" key="12">
    <source>
        <dbReference type="PROSITE" id="PS51918"/>
    </source>
</evidence>
<name>A0A0G4G3K1_9ALVE</name>
<dbReference type="Pfam" id="PF04055">
    <property type="entry name" value="Radical_SAM"/>
    <property type="match status" value="1"/>
</dbReference>
<dbReference type="SFLD" id="SFLDG01062">
    <property type="entry name" value="methyltransferase_(Class_A)"/>
    <property type="match status" value="1"/>
</dbReference>
<dbReference type="EMBL" id="CDMZ01000855">
    <property type="protein sequence ID" value="CEM22733.1"/>
    <property type="molecule type" value="Genomic_DNA"/>
</dbReference>
<accession>A0A0G4G3K1</accession>
<evidence type="ECO:0000256" key="10">
    <source>
        <dbReference type="ARBA" id="ARBA00023014"/>
    </source>
</evidence>
<comment type="subcellular location">
    <subcellularLocation>
        <location evidence="2">Cytoplasm</location>
    </subcellularLocation>
</comment>
<dbReference type="InterPro" id="IPR007197">
    <property type="entry name" value="rSAM"/>
</dbReference>
<dbReference type="InterPro" id="IPR058240">
    <property type="entry name" value="rSAM_sf"/>
</dbReference>
<dbReference type="GO" id="GO:0070475">
    <property type="term" value="P:rRNA base methylation"/>
    <property type="evidence" value="ECO:0007669"/>
    <property type="project" value="TreeGrafter"/>
</dbReference>
<reference evidence="13" key="1">
    <citation type="submission" date="2014-11" db="EMBL/GenBank/DDBJ databases">
        <authorList>
            <person name="Otto D Thomas"/>
            <person name="Naeem Raeece"/>
        </authorList>
    </citation>
    <scope>NUCLEOTIDE SEQUENCE</scope>
</reference>
<proteinExistence type="predicted"/>
<dbReference type="VEuPathDB" id="CryptoDB:Cvel_20065"/>
<dbReference type="SFLD" id="SFLDS00029">
    <property type="entry name" value="Radical_SAM"/>
    <property type="match status" value="1"/>
</dbReference>
<dbReference type="Gene3D" id="3.20.20.70">
    <property type="entry name" value="Aldolase class I"/>
    <property type="match status" value="1"/>
</dbReference>
<keyword evidence="5" id="KW-0489">Methyltransferase</keyword>
<keyword evidence="4" id="KW-0963">Cytoplasm</keyword>
<evidence type="ECO:0000313" key="13">
    <source>
        <dbReference type="EMBL" id="CEM22733.1"/>
    </source>
</evidence>
<organism evidence="13">
    <name type="scientific">Chromera velia CCMP2878</name>
    <dbReference type="NCBI Taxonomy" id="1169474"/>
    <lineage>
        <taxon>Eukaryota</taxon>
        <taxon>Sar</taxon>
        <taxon>Alveolata</taxon>
        <taxon>Colpodellida</taxon>
        <taxon>Chromeraceae</taxon>
        <taxon>Chromera</taxon>
    </lineage>
</organism>
<keyword evidence="7" id="KW-0949">S-adenosyl-L-methionine</keyword>
<evidence type="ECO:0000256" key="8">
    <source>
        <dbReference type="ARBA" id="ARBA00022723"/>
    </source>
</evidence>
<evidence type="ECO:0000256" key="11">
    <source>
        <dbReference type="SAM" id="MobiDB-lite"/>
    </source>
</evidence>
<keyword evidence="8" id="KW-0479">Metal-binding</keyword>
<dbReference type="SUPFAM" id="SSF102114">
    <property type="entry name" value="Radical SAM enzymes"/>
    <property type="match status" value="1"/>
</dbReference>
<comment type="cofactor">
    <cofactor evidence="1">
        <name>[4Fe-4S] cluster</name>
        <dbReference type="ChEBI" id="CHEBI:49883"/>
    </cofactor>
</comment>
<feature type="region of interest" description="Disordered" evidence="11">
    <location>
        <begin position="417"/>
        <end position="453"/>
    </location>
</feature>
<keyword evidence="3" id="KW-0004">4Fe-4S</keyword>
<keyword evidence="6" id="KW-0808">Transferase</keyword>
<evidence type="ECO:0000256" key="6">
    <source>
        <dbReference type="ARBA" id="ARBA00022679"/>
    </source>
</evidence>
<dbReference type="PANTHER" id="PTHR30544:SF5">
    <property type="entry name" value="RADICAL SAM CORE DOMAIN-CONTAINING PROTEIN"/>
    <property type="match status" value="1"/>
</dbReference>
<dbReference type="GO" id="GO:0005737">
    <property type="term" value="C:cytoplasm"/>
    <property type="evidence" value="ECO:0007669"/>
    <property type="project" value="UniProtKB-SubCell"/>
</dbReference>
<dbReference type="InterPro" id="IPR004383">
    <property type="entry name" value="rRNA_lsu_MTrfase_RlmN/Cfr"/>
</dbReference>
<keyword evidence="9" id="KW-0408">Iron</keyword>